<feature type="chain" id="PRO_5012782020" description="Nicastrin" evidence="2">
    <location>
        <begin position="23"/>
        <end position="684"/>
    </location>
</feature>
<organism evidence="3 4">
    <name type="scientific">Folsomia candida</name>
    <name type="common">Springtail</name>
    <dbReference type="NCBI Taxonomy" id="158441"/>
    <lineage>
        <taxon>Eukaryota</taxon>
        <taxon>Metazoa</taxon>
        <taxon>Ecdysozoa</taxon>
        <taxon>Arthropoda</taxon>
        <taxon>Hexapoda</taxon>
        <taxon>Collembola</taxon>
        <taxon>Entomobryomorpha</taxon>
        <taxon>Isotomoidea</taxon>
        <taxon>Isotomidae</taxon>
        <taxon>Proisotominae</taxon>
        <taxon>Folsomia</taxon>
    </lineage>
</organism>
<feature type="signal peptide" evidence="2">
    <location>
        <begin position="1"/>
        <end position="22"/>
    </location>
</feature>
<keyword evidence="4" id="KW-1185">Reference proteome</keyword>
<feature type="region of interest" description="Disordered" evidence="1">
    <location>
        <begin position="23"/>
        <end position="63"/>
    </location>
</feature>
<feature type="compositionally biased region" description="Polar residues" evidence="1">
    <location>
        <begin position="24"/>
        <end position="34"/>
    </location>
</feature>
<dbReference type="EMBL" id="LNIX01000049">
    <property type="protein sequence ID" value="OXA38011.1"/>
    <property type="molecule type" value="Genomic_DNA"/>
</dbReference>
<dbReference type="OMA" id="RCDTSHA"/>
<sequence length="684" mass="74358">MSFASLAFVAFLLLWSESGCAPQSEPNENSSTAHVGSSVKVGKGGNSARHSSTRTSGTSNKVNDANVITPQLTMKWVSAALKHFDFHSCTSTNIGSDDECFKLGQLGRDQVAVYLGHARRGGSKLLGGGHPGSSQNGTTKVGPASPPTNLEKVFAILPDSNSAKASGGHDAVLVLDPYPNATFGHLVAMFYLDFVTANECRDDFQTFTSDGTCLTVGRKARCPNSLERFTPRLQPKRCHVDFLPTVYTAERVAMSPLTQGKADLSRYPDLLECVPLSGFAPCPKLRSVEDTTKVLCDTTLANSKRCDTSHATVGSTCKLFQSCDRAILIGGGWNRAHSPVQSLTNIAHISDSLIKNSGFSPDNIKTFYGNGKISGSIPKITSTSTLLHQPLPLKRGDYFSSAMKTALRGHIRTTCDNRHCADTLFIYLNNPTTFEGDFLLWDVDRNGIADELETYTVKEFLSDLAGCEAKRVVVMVEQSNSDILMASLKSSSDHANVILFTAALPNEVVTLGEFTGRWVNSSYNPTACLRHVYQITASYMIGSNPVFYDTSRNGLSSKLSLVGAPCDLNPPVSSGELKALYQGCQNVPTSIWFSFDFDEIGEEMDLDGGRVGGMDAESPARRDLLGNEEEHPVDNSSDQSDHPKRSLDSERSHHRHHHRHSSSSSATKRRRVRSKSKTRNLDPS</sequence>
<evidence type="ECO:0008006" key="5">
    <source>
        <dbReference type="Google" id="ProtNLM"/>
    </source>
</evidence>
<proteinExistence type="predicted"/>
<name>A0A226D028_FOLCA</name>
<dbReference type="PANTHER" id="PTHR35842">
    <property type="entry name" value="SI:CH211-67E16.11"/>
    <property type="match status" value="1"/>
</dbReference>
<evidence type="ECO:0000256" key="1">
    <source>
        <dbReference type="SAM" id="MobiDB-lite"/>
    </source>
</evidence>
<evidence type="ECO:0000256" key="2">
    <source>
        <dbReference type="SAM" id="SignalP"/>
    </source>
</evidence>
<comment type="caution">
    <text evidence="3">The sequence shown here is derived from an EMBL/GenBank/DDBJ whole genome shotgun (WGS) entry which is preliminary data.</text>
</comment>
<evidence type="ECO:0000313" key="4">
    <source>
        <dbReference type="Proteomes" id="UP000198287"/>
    </source>
</evidence>
<reference evidence="3 4" key="1">
    <citation type="submission" date="2015-12" db="EMBL/GenBank/DDBJ databases">
        <title>The genome of Folsomia candida.</title>
        <authorList>
            <person name="Faddeeva A."/>
            <person name="Derks M.F."/>
            <person name="Anvar Y."/>
            <person name="Smit S."/>
            <person name="Van Straalen N."/>
            <person name="Roelofs D."/>
        </authorList>
    </citation>
    <scope>NUCLEOTIDE SEQUENCE [LARGE SCALE GENOMIC DNA]</scope>
    <source>
        <strain evidence="3 4">VU population</strain>
        <tissue evidence="3">Whole body</tissue>
    </source>
</reference>
<feature type="region of interest" description="Disordered" evidence="1">
    <location>
        <begin position="123"/>
        <end position="145"/>
    </location>
</feature>
<feature type="compositionally biased region" description="Polar residues" evidence="1">
    <location>
        <begin position="48"/>
        <end position="63"/>
    </location>
</feature>
<feature type="region of interest" description="Disordered" evidence="1">
    <location>
        <begin position="625"/>
        <end position="684"/>
    </location>
</feature>
<evidence type="ECO:0000313" key="3">
    <source>
        <dbReference type="EMBL" id="OXA38011.1"/>
    </source>
</evidence>
<accession>A0A226D028</accession>
<feature type="compositionally biased region" description="Basic and acidic residues" evidence="1">
    <location>
        <begin position="625"/>
        <end position="651"/>
    </location>
</feature>
<keyword evidence="2" id="KW-0732">Signal</keyword>
<dbReference type="PANTHER" id="PTHR35842:SF1">
    <property type="entry name" value="SI:CH211-67E16.11"/>
    <property type="match status" value="1"/>
</dbReference>
<dbReference type="OrthoDB" id="6132489at2759"/>
<dbReference type="Proteomes" id="UP000198287">
    <property type="component" value="Unassembled WGS sequence"/>
</dbReference>
<feature type="compositionally biased region" description="Basic residues" evidence="1">
    <location>
        <begin position="652"/>
        <end position="678"/>
    </location>
</feature>
<protein>
    <recommendedName>
        <fullName evidence="5">Nicastrin</fullName>
    </recommendedName>
</protein>
<gene>
    <name evidence="3" type="ORF">Fcan01_27200</name>
</gene>
<dbReference type="AlphaFoldDB" id="A0A226D028"/>